<dbReference type="AlphaFoldDB" id="A0A0A9EY83"/>
<reference evidence="1" key="2">
    <citation type="journal article" date="2015" name="Data Brief">
        <title>Shoot transcriptome of the giant reed, Arundo donax.</title>
        <authorList>
            <person name="Barrero R.A."/>
            <person name="Guerrero F.D."/>
            <person name="Moolhuijzen P."/>
            <person name="Goolsby J.A."/>
            <person name="Tidwell J."/>
            <person name="Bellgard S.E."/>
            <person name="Bellgard M.I."/>
        </authorList>
    </citation>
    <scope>NUCLEOTIDE SEQUENCE</scope>
    <source>
        <tissue evidence="1">Shoot tissue taken approximately 20 cm above the soil surface</tissue>
    </source>
</reference>
<evidence type="ECO:0000313" key="1">
    <source>
        <dbReference type="EMBL" id="JAE05032.1"/>
    </source>
</evidence>
<proteinExistence type="predicted"/>
<sequence length="129" mass="14762">MMRYRQFTSWKTENRSLPSCNEPMHPGSLLLITHSVASLSVIISSTCNSQQILNYSPACPALTRVIYVTSMGDQGRMDGYTRTNQERRNKQRNARFLSMQLCRDRKCTSKKMRNQAEDHHWCIFAGGAG</sequence>
<organism evidence="1">
    <name type="scientific">Arundo donax</name>
    <name type="common">Giant reed</name>
    <name type="synonym">Donax arundinaceus</name>
    <dbReference type="NCBI Taxonomy" id="35708"/>
    <lineage>
        <taxon>Eukaryota</taxon>
        <taxon>Viridiplantae</taxon>
        <taxon>Streptophyta</taxon>
        <taxon>Embryophyta</taxon>
        <taxon>Tracheophyta</taxon>
        <taxon>Spermatophyta</taxon>
        <taxon>Magnoliopsida</taxon>
        <taxon>Liliopsida</taxon>
        <taxon>Poales</taxon>
        <taxon>Poaceae</taxon>
        <taxon>PACMAD clade</taxon>
        <taxon>Arundinoideae</taxon>
        <taxon>Arundineae</taxon>
        <taxon>Arundo</taxon>
    </lineage>
</organism>
<accession>A0A0A9EY83</accession>
<reference evidence="1" key="1">
    <citation type="submission" date="2014-09" db="EMBL/GenBank/DDBJ databases">
        <authorList>
            <person name="Magalhaes I.L.F."/>
            <person name="Oliveira U."/>
            <person name="Santos F.R."/>
            <person name="Vidigal T.H.D.A."/>
            <person name="Brescovit A.D."/>
            <person name="Santos A.J."/>
        </authorList>
    </citation>
    <scope>NUCLEOTIDE SEQUENCE</scope>
    <source>
        <tissue evidence="1">Shoot tissue taken approximately 20 cm above the soil surface</tissue>
    </source>
</reference>
<name>A0A0A9EY83_ARUDO</name>
<protein>
    <submittedName>
        <fullName evidence="1">Uncharacterized protein</fullName>
    </submittedName>
</protein>
<dbReference type="EMBL" id="GBRH01192864">
    <property type="protein sequence ID" value="JAE05032.1"/>
    <property type="molecule type" value="Transcribed_RNA"/>
</dbReference>